<dbReference type="InterPro" id="IPR024185">
    <property type="entry name" value="FTHF_cligase-like_sf"/>
</dbReference>
<feature type="binding site" evidence="4">
    <location>
        <position position="65"/>
    </location>
    <ligand>
        <name>substrate</name>
    </ligand>
</feature>
<accession>A0A1M5BTP7</accession>
<dbReference type="PANTHER" id="PTHR23407:SF1">
    <property type="entry name" value="5-FORMYLTETRAHYDROFOLATE CYCLO-LIGASE"/>
    <property type="match status" value="1"/>
</dbReference>
<keyword evidence="7" id="KW-1185">Reference proteome</keyword>
<dbReference type="PANTHER" id="PTHR23407">
    <property type="entry name" value="ATPASE INHIBITOR/5-FORMYLTETRAHYDROFOLATE CYCLO-LIGASE"/>
    <property type="match status" value="1"/>
</dbReference>
<dbReference type="PIRSF" id="PIRSF006806">
    <property type="entry name" value="FTHF_cligase"/>
    <property type="match status" value="1"/>
</dbReference>
<dbReference type="Gene3D" id="3.40.50.10420">
    <property type="entry name" value="NagB/RpiA/CoA transferase-like"/>
    <property type="match status" value="1"/>
</dbReference>
<evidence type="ECO:0000313" key="7">
    <source>
        <dbReference type="Proteomes" id="UP000184517"/>
    </source>
</evidence>
<keyword evidence="3 4" id="KW-0067">ATP-binding</keyword>
<keyword evidence="2 4" id="KW-0547">Nucleotide-binding</keyword>
<dbReference type="Pfam" id="PF01812">
    <property type="entry name" value="5-FTHF_cyc-lig"/>
    <property type="match status" value="1"/>
</dbReference>
<dbReference type="GO" id="GO:0046872">
    <property type="term" value="F:metal ion binding"/>
    <property type="evidence" value="ECO:0007669"/>
    <property type="project" value="UniProtKB-KW"/>
</dbReference>
<proteinExistence type="inferred from homology"/>
<feature type="binding site" evidence="4">
    <location>
        <begin position="140"/>
        <end position="148"/>
    </location>
    <ligand>
        <name>ATP</name>
        <dbReference type="ChEBI" id="CHEBI:30616"/>
    </ligand>
</feature>
<protein>
    <recommendedName>
        <fullName evidence="5">5-formyltetrahydrofolate cyclo-ligase</fullName>
        <ecNumber evidence="5">6.3.3.2</ecNumber>
    </recommendedName>
</protein>
<comment type="cofactor">
    <cofactor evidence="5">
        <name>Mg(2+)</name>
        <dbReference type="ChEBI" id="CHEBI:18420"/>
    </cofactor>
</comment>
<keyword evidence="5" id="KW-0460">Magnesium</keyword>
<dbReference type="RefSeq" id="WP_072839534.1">
    <property type="nucleotide sequence ID" value="NZ_FQVF01000008.1"/>
</dbReference>
<dbReference type="GO" id="GO:0005524">
    <property type="term" value="F:ATP binding"/>
    <property type="evidence" value="ECO:0007669"/>
    <property type="project" value="UniProtKB-KW"/>
</dbReference>
<reference evidence="7" key="1">
    <citation type="submission" date="2016-11" db="EMBL/GenBank/DDBJ databases">
        <authorList>
            <person name="Varghese N."/>
            <person name="Submissions S."/>
        </authorList>
    </citation>
    <scope>NUCLEOTIDE SEQUENCE [LARGE SCALE GENOMIC DNA]</scope>
    <source>
        <strain evidence="7">DSM 16579</strain>
    </source>
</reference>
<evidence type="ECO:0000256" key="4">
    <source>
        <dbReference type="PIRSR" id="PIRSR006806-1"/>
    </source>
</evidence>
<evidence type="ECO:0000313" key="6">
    <source>
        <dbReference type="EMBL" id="SHF45637.1"/>
    </source>
</evidence>
<dbReference type="EMBL" id="FQVF01000008">
    <property type="protein sequence ID" value="SHF45637.1"/>
    <property type="molecule type" value="Genomic_DNA"/>
</dbReference>
<dbReference type="InterPro" id="IPR037171">
    <property type="entry name" value="NagB/RpiA_transferase-like"/>
</dbReference>
<organism evidence="6 7">
    <name type="scientific">Marinomonas polaris DSM 16579</name>
    <dbReference type="NCBI Taxonomy" id="1122206"/>
    <lineage>
        <taxon>Bacteria</taxon>
        <taxon>Pseudomonadati</taxon>
        <taxon>Pseudomonadota</taxon>
        <taxon>Gammaproteobacteria</taxon>
        <taxon>Oceanospirillales</taxon>
        <taxon>Oceanospirillaceae</taxon>
        <taxon>Marinomonas</taxon>
    </lineage>
</organism>
<keyword evidence="6" id="KW-0436">Ligase</keyword>
<evidence type="ECO:0000256" key="5">
    <source>
        <dbReference type="RuleBase" id="RU361279"/>
    </source>
</evidence>
<evidence type="ECO:0000256" key="1">
    <source>
        <dbReference type="ARBA" id="ARBA00010638"/>
    </source>
</evidence>
<comment type="catalytic activity">
    <reaction evidence="5">
        <text>(6S)-5-formyl-5,6,7,8-tetrahydrofolate + ATP = (6R)-5,10-methenyltetrahydrofolate + ADP + phosphate</text>
        <dbReference type="Rhea" id="RHEA:10488"/>
        <dbReference type="ChEBI" id="CHEBI:30616"/>
        <dbReference type="ChEBI" id="CHEBI:43474"/>
        <dbReference type="ChEBI" id="CHEBI:57455"/>
        <dbReference type="ChEBI" id="CHEBI:57457"/>
        <dbReference type="ChEBI" id="CHEBI:456216"/>
        <dbReference type="EC" id="6.3.3.2"/>
    </reaction>
</comment>
<feature type="binding site" evidence="4">
    <location>
        <position position="60"/>
    </location>
    <ligand>
        <name>substrate</name>
    </ligand>
</feature>
<sequence length="197" mass="22313">MTSHLDPRQTLRRQLRQTRRSLSEDEQLNASIALLSNLKEQLNSLDSIKVDSAQHIALYLSNDGEISPHLLCEFFWLQNIETYLPVVQSKQLTFARYTAETIWQKNIFGIKEPVTTEYLSGNKLDIVLLPLVGFDSKGGRLGMGGGFYDRTFANKRADEKPLLIGLAHDCQEVKNLPVEGWDVPLQAIITPTQFIKV</sequence>
<dbReference type="SUPFAM" id="SSF100950">
    <property type="entry name" value="NagB/RpiA/CoA transferase-like"/>
    <property type="match status" value="1"/>
</dbReference>
<dbReference type="STRING" id="1122206.SAMN02745753_01969"/>
<keyword evidence="5" id="KW-0479">Metal-binding</keyword>
<evidence type="ECO:0000256" key="3">
    <source>
        <dbReference type="ARBA" id="ARBA00022840"/>
    </source>
</evidence>
<dbReference type="EC" id="6.3.3.2" evidence="5"/>
<dbReference type="GO" id="GO:0030272">
    <property type="term" value="F:5-formyltetrahydrofolate cyclo-ligase activity"/>
    <property type="evidence" value="ECO:0007669"/>
    <property type="project" value="UniProtKB-EC"/>
</dbReference>
<dbReference type="InterPro" id="IPR002698">
    <property type="entry name" value="FTHF_cligase"/>
</dbReference>
<dbReference type="OrthoDB" id="9801938at2"/>
<dbReference type="GO" id="GO:0035999">
    <property type="term" value="P:tetrahydrofolate interconversion"/>
    <property type="evidence" value="ECO:0007669"/>
    <property type="project" value="TreeGrafter"/>
</dbReference>
<evidence type="ECO:0000256" key="2">
    <source>
        <dbReference type="ARBA" id="ARBA00022741"/>
    </source>
</evidence>
<dbReference type="NCBIfam" id="TIGR02727">
    <property type="entry name" value="MTHFS_bact"/>
    <property type="match status" value="1"/>
</dbReference>
<name>A0A1M5BTP7_9GAMM</name>
<dbReference type="Proteomes" id="UP000184517">
    <property type="component" value="Unassembled WGS sequence"/>
</dbReference>
<gene>
    <name evidence="6" type="ORF">SAMN02745753_01969</name>
</gene>
<dbReference type="AlphaFoldDB" id="A0A1M5BTP7"/>
<comment type="similarity">
    <text evidence="1 5">Belongs to the 5-formyltetrahydrofolate cyclo-ligase family.</text>
</comment>
<dbReference type="GO" id="GO:0009396">
    <property type="term" value="P:folic acid-containing compound biosynthetic process"/>
    <property type="evidence" value="ECO:0007669"/>
    <property type="project" value="TreeGrafter"/>
</dbReference>